<comment type="caution">
    <text evidence="2">The sequence shown here is derived from an EMBL/GenBank/DDBJ whole genome shotgun (WGS) entry which is preliminary data.</text>
</comment>
<proteinExistence type="inferred from homology"/>
<comment type="similarity">
    <text evidence="1">Belongs to the asp23 family.</text>
</comment>
<evidence type="ECO:0000256" key="1">
    <source>
        <dbReference type="ARBA" id="ARBA00005721"/>
    </source>
</evidence>
<organism evidence="2 3">
    <name type="scientific">Pelotomaculum schinkii</name>
    <dbReference type="NCBI Taxonomy" id="78350"/>
    <lineage>
        <taxon>Bacteria</taxon>
        <taxon>Bacillati</taxon>
        <taxon>Bacillota</taxon>
        <taxon>Clostridia</taxon>
        <taxon>Eubacteriales</taxon>
        <taxon>Desulfotomaculaceae</taxon>
        <taxon>Pelotomaculum</taxon>
    </lineage>
</organism>
<accession>A0A4Y7RDU2</accession>
<evidence type="ECO:0000313" key="3">
    <source>
        <dbReference type="Proteomes" id="UP000298324"/>
    </source>
</evidence>
<protein>
    <recommendedName>
        <fullName evidence="4">Alkaline shock protein 23</fullName>
    </recommendedName>
</protein>
<dbReference type="InterPro" id="IPR027417">
    <property type="entry name" value="P-loop_NTPase"/>
</dbReference>
<evidence type="ECO:0000313" key="2">
    <source>
        <dbReference type="EMBL" id="TEB06949.1"/>
    </source>
</evidence>
<reference evidence="2 3" key="1">
    <citation type="journal article" date="2018" name="Environ. Microbiol.">
        <title>Novel energy conservation strategies and behaviour of Pelotomaculum schinkii driving syntrophic propionate catabolism.</title>
        <authorList>
            <person name="Hidalgo-Ahumada C.A.P."/>
            <person name="Nobu M.K."/>
            <person name="Narihiro T."/>
            <person name="Tamaki H."/>
            <person name="Liu W.T."/>
            <person name="Kamagata Y."/>
            <person name="Stams A.J.M."/>
            <person name="Imachi H."/>
            <person name="Sousa D.Z."/>
        </authorList>
    </citation>
    <scope>NUCLEOTIDE SEQUENCE [LARGE SCALE GENOMIC DNA]</scope>
    <source>
        <strain evidence="2 3">HH</strain>
    </source>
</reference>
<dbReference type="Proteomes" id="UP000298324">
    <property type="component" value="Unassembled WGS sequence"/>
</dbReference>
<dbReference type="SUPFAM" id="SSF52540">
    <property type="entry name" value="P-loop containing nucleoside triphosphate hydrolases"/>
    <property type="match status" value="1"/>
</dbReference>
<dbReference type="InterPro" id="IPR005531">
    <property type="entry name" value="Asp23"/>
</dbReference>
<name>A0A4Y7RDU2_9FIRM</name>
<dbReference type="EMBL" id="QFGA01000001">
    <property type="protein sequence ID" value="TEB06949.1"/>
    <property type="molecule type" value="Genomic_DNA"/>
</dbReference>
<dbReference type="Pfam" id="PF03780">
    <property type="entry name" value="Asp23"/>
    <property type="match status" value="1"/>
</dbReference>
<dbReference type="AlphaFoldDB" id="A0A4Y7RDU2"/>
<evidence type="ECO:0008006" key="4">
    <source>
        <dbReference type="Google" id="ProtNLM"/>
    </source>
</evidence>
<gene>
    <name evidence="2" type="ORF">Psch_00484</name>
</gene>
<dbReference type="PANTHER" id="PTHR34297:SF1">
    <property type="entry name" value="ASP23_GLS24 FAMILY ENVELOPE STRESS RESPONSE PROTEIN"/>
    <property type="match status" value="1"/>
</dbReference>
<sequence length="282" mass="30657">MEVYALVGPSGTGKSHRAVNLAHQIDAQAIIDDGLLIQGNRILAGKSAKQQPTRISAIRSALFMDDRQAEIMKESLGELDLNRLLVLGTSIGMVERIASRLGLPLPCRIIKIEEVASEKEIRKAKYLRTCYSKHVIPAPTLEVKKSFPNTLVDPLKVFMRKKGGASGRKDWLEQSMVRPTFTYNGRLTIANSALSAIAGYAATSVKGVRSAGKIGVVVEHEGLVTVDVSPVIFFGLNLPEVAIQIQRKIKQSVEDMTGLQVKSVNVQVKGLSFDHIATEATS</sequence>
<dbReference type="PANTHER" id="PTHR34297">
    <property type="entry name" value="HYPOTHETICAL CYTOSOLIC PROTEIN-RELATED"/>
    <property type="match status" value="1"/>
</dbReference>
<keyword evidence="3" id="KW-1185">Reference proteome</keyword>